<evidence type="ECO:0000313" key="2">
    <source>
        <dbReference type="Proteomes" id="UP000007735"/>
    </source>
</evidence>
<dbReference type="KEGG" id="sfh:SFHH103_06109"/>
<gene>
    <name evidence="1" type="ordered locus">SFHH103_06109</name>
</gene>
<geneLocation type="plasmid" evidence="1 2">
    <name>pSfHH103e</name>
</geneLocation>
<keyword evidence="1" id="KW-0614">Plasmid</keyword>
<dbReference type="Gene3D" id="3.30.530.20">
    <property type="match status" value="1"/>
</dbReference>
<dbReference type="HOGENOM" id="CLU_132051_0_0_5"/>
<dbReference type="InterPro" id="IPR023393">
    <property type="entry name" value="START-like_dom_sf"/>
</dbReference>
<dbReference type="Proteomes" id="UP000007735">
    <property type="component" value="Plasmid pSfHH103e"/>
</dbReference>
<evidence type="ECO:0000313" key="1">
    <source>
        <dbReference type="EMBL" id="CCF00569.1"/>
    </source>
</evidence>
<dbReference type="SUPFAM" id="SSF55961">
    <property type="entry name" value="Bet v1-like"/>
    <property type="match status" value="1"/>
</dbReference>
<reference evidence="1 2" key="1">
    <citation type="journal article" date="2012" name="J. Bacteriol.">
        <title>Genome sequence of the soybean symbiont Sinorhizobium fredii HH103.</title>
        <authorList>
            <person name="Weidner S."/>
            <person name="Becker A."/>
            <person name="Bonilla I."/>
            <person name="Jaenicke S."/>
            <person name="Lloret J."/>
            <person name="Margaret I."/>
            <person name="Puhler A."/>
            <person name="Ruiz-Sainz J.E."/>
            <person name="Schneiker-Bekel S."/>
            <person name="Szczepanowski R."/>
            <person name="Vinardell J.M."/>
            <person name="Zehner S."/>
            <person name="Gottfert M."/>
        </authorList>
    </citation>
    <scope>NUCLEOTIDE SEQUENCE [LARGE SCALE GENOMIC DNA]</scope>
    <source>
        <strain evidence="1 2">HH103</strain>
        <plasmid evidence="2">pSfHH103e</plasmid>
    </source>
</reference>
<dbReference type="PATRIC" id="fig|380.5.peg.5670"/>
<evidence type="ECO:0008006" key="3">
    <source>
        <dbReference type="Google" id="ProtNLM"/>
    </source>
</evidence>
<protein>
    <recommendedName>
        <fullName evidence="3">Polyketide cyclase</fullName>
    </recommendedName>
</protein>
<dbReference type="EMBL" id="HE616899">
    <property type="protein sequence ID" value="CCF00569.1"/>
    <property type="molecule type" value="Genomic_DNA"/>
</dbReference>
<dbReference type="AlphaFoldDB" id="G9AHN7"/>
<name>G9AHN7_SINF1</name>
<proteinExistence type="predicted"/>
<accession>G9AHN7</accession>
<organism evidence="1 2">
    <name type="scientific">Sinorhizobium fredii (strain HH103)</name>
    <dbReference type="NCBI Taxonomy" id="1117943"/>
    <lineage>
        <taxon>Bacteria</taxon>
        <taxon>Pseudomonadati</taxon>
        <taxon>Pseudomonadota</taxon>
        <taxon>Alphaproteobacteria</taxon>
        <taxon>Hyphomicrobiales</taxon>
        <taxon>Rhizobiaceae</taxon>
        <taxon>Sinorhizobium/Ensifer group</taxon>
        <taxon>Sinorhizobium</taxon>
    </lineage>
</organism>
<sequence>MMLGGRMSYEFDDAQGRAVGSVIRMEGIILGVRLSVEEVVIERQPPRRKSWETRGRPNLLVIGAHRMGFEIGDSDGAARLRVFIDYDYPGSVLGRILGWTFGPIYARWCVKRMAEDAVRTFQRQKA</sequence>